<evidence type="ECO:0000313" key="9">
    <source>
        <dbReference type="EMBL" id="CAD9867836.1"/>
    </source>
</evidence>
<dbReference type="GO" id="GO:0005524">
    <property type="term" value="F:ATP binding"/>
    <property type="evidence" value="ECO:0007669"/>
    <property type="project" value="UniProtKB-KW"/>
</dbReference>
<dbReference type="GO" id="GO:0016887">
    <property type="term" value="F:ATP hydrolysis activity"/>
    <property type="evidence" value="ECO:0007669"/>
    <property type="project" value="InterPro"/>
</dbReference>
<sequence>MAKGENIGTLLSSNSTMLPEEAIQAQVDAEADAVVEETRLQQREGDLLTDTVKNLVMTTVAAGSFPRSESQPAEQKNGVQVHIVPGANLEVMDLSVFTPDGKRELLKDLDLTIGEGDRMLIVGESGAGKSSLLRTLAGLWTSGTGEVVRPPSSEMFFLPQRPYCPPGPLADQLTYPQRAEGVPEDRLLELLEQVGLGSLAVRMAGPSMDPAKGLEAVRDWADILSLGEQQRLGFARLLFNRPRVAVLDEATSALDLTNERRMYTLIQEHLSDSLSYVSVGHRPSLMDFHDSKLILSASSESRLEQICTSSINTSVGTLDKSSVVTRK</sequence>
<keyword evidence="4" id="KW-0547">Nucleotide-binding</keyword>
<keyword evidence="5" id="KW-0067">ATP-binding</keyword>
<dbReference type="PANTHER" id="PTHR11384:SF59">
    <property type="entry name" value="LYSOSOMAL COBALAMIN TRANSPORTER ABCD4"/>
    <property type="match status" value="1"/>
</dbReference>
<evidence type="ECO:0000256" key="6">
    <source>
        <dbReference type="ARBA" id="ARBA00022989"/>
    </source>
</evidence>
<dbReference type="PANTHER" id="PTHR11384">
    <property type="entry name" value="ATP-BINDING CASSETTE, SUB-FAMILY D MEMBER"/>
    <property type="match status" value="1"/>
</dbReference>
<keyword evidence="7" id="KW-0472">Membrane</keyword>
<dbReference type="InterPro" id="IPR003439">
    <property type="entry name" value="ABC_transporter-like_ATP-bd"/>
</dbReference>
<dbReference type="PROSITE" id="PS00675">
    <property type="entry name" value="SIGMA54_INTERACT_1"/>
    <property type="match status" value="1"/>
</dbReference>
<keyword evidence="2" id="KW-0813">Transport</keyword>
<evidence type="ECO:0000256" key="5">
    <source>
        <dbReference type="ARBA" id="ARBA00022840"/>
    </source>
</evidence>
<dbReference type="PROSITE" id="PS00211">
    <property type="entry name" value="ABC_TRANSPORTER_1"/>
    <property type="match status" value="1"/>
</dbReference>
<dbReference type="AlphaFoldDB" id="A0A7S2XZ84"/>
<gene>
    <name evidence="9" type="ORF">FJAP1339_LOCUS8263</name>
</gene>
<name>A0A7S2XZ84_9STRA</name>
<dbReference type="CDD" id="cd03223">
    <property type="entry name" value="ABCD_peroxisomal_ALDP"/>
    <property type="match status" value="1"/>
</dbReference>
<evidence type="ECO:0000256" key="1">
    <source>
        <dbReference type="ARBA" id="ARBA00008575"/>
    </source>
</evidence>
<dbReference type="EMBL" id="HBHR01016495">
    <property type="protein sequence ID" value="CAD9867836.1"/>
    <property type="molecule type" value="Transcribed_RNA"/>
</dbReference>
<dbReference type="SUPFAM" id="SSF52540">
    <property type="entry name" value="P-loop containing nucleoside triphosphate hydrolases"/>
    <property type="match status" value="1"/>
</dbReference>
<keyword evidence="3" id="KW-0812">Transmembrane</keyword>
<evidence type="ECO:0000256" key="4">
    <source>
        <dbReference type="ARBA" id="ARBA00022741"/>
    </source>
</evidence>
<comment type="similarity">
    <text evidence="1">Belongs to the ABC transporter superfamily. ABCD family. Peroxisomal fatty acyl CoA transporter (TC 3.A.1.203) subfamily.</text>
</comment>
<dbReference type="Pfam" id="PF00005">
    <property type="entry name" value="ABC_tran"/>
    <property type="match status" value="1"/>
</dbReference>
<dbReference type="InterPro" id="IPR003593">
    <property type="entry name" value="AAA+_ATPase"/>
</dbReference>
<dbReference type="PROSITE" id="PS50893">
    <property type="entry name" value="ABC_TRANSPORTER_2"/>
    <property type="match status" value="1"/>
</dbReference>
<evidence type="ECO:0000256" key="2">
    <source>
        <dbReference type="ARBA" id="ARBA00022448"/>
    </source>
</evidence>
<organism evidence="9">
    <name type="scientific">Fibrocapsa japonica</name>
    <dbReference type="NCBI Taxonomy" id="94617"/>
    <lineage>
        <taxon>Eukaryota</taxon>
        <taxon>Sar</taxon>
        <taxon>Stramenopiles</taxon>
        <taxon>Ochrophyta</taxon>
        <taxon>Raphidophyceae</taxon>
        <taxon>Chattonellales</taxon>
        <taxon>Chattonellaceae</taxon>
        <taxon>Fibrocapsa</taxon>
    </lineage>
</organism>
<dbReference type="InterPro" id="IPR025662">
    <property type="entry name" value="Sigma_54_int_dom_ATP-bd_1"/>
</dbReference>
<reference evidence="9" key="1">
    <citation type="submission" date="2021-01" db="EMBL/GenBank/DDBJ databases">
        <authorList>
            <person name="Corre E."/>
            <person name="Pelletier E."/>
            <person name="Niang G."/>
            <person name="Scheremetjew M."/>
            <person name="Finn R."/>
            <person name="Kale V."/>
            <person name="Holt S."/>
            <person name="Cochrane G."/>
            <person name="Meng A."/>
            <person name="Brown T."/>
            <person name="Cohen L."/>
        </authorList>
    </citation>
    <scope>NUCLEOTIDE SEQUENCE</scope>
    <source>
        <strain evidence="9">CCMP1661</strain>
    </source>
</reference>
<dbReference type="InterPro" id="IPR050835">
    <property type="entry name" value="ABC_transporter_sub-D"/>
</dbReference>
<evidence type="ECO:0000256" key="7">
    <source>
        <dbReference type="ARBA" id="ARBA00023136"/>
    </source>
</evidence>
<dbReference type="InterPro" id="IPR027417">
    <property type="entry name" value="P-loop_NTPase"/>
</dbReference>
<accession>A0A7S2XZ84</accession>
<evidence type="ECO:0000259" key="8">
    <source>
        <dbReference type="PROSITE" id="PS50893"/>
    </source>
</evidence>
<dbReference type="SMART" id="SM00382">
    <property type="entry name" value="AAA"/>
    <property type="match status" value="1"/>
</dbReference>
<dbReference type="Gene3D" id="3.40.50.300">
    <property type="entry name" value="P-loop containing nucleotide triphosphate hydrolases"/>
    <property type="match status" value="1"/>
</dbReference>
<keyword evidence="6" id="KW-1133">Transmembrane helix</keyword>
<protein>
    <recommendedName>
        <fullName evidence="8">ABC transporter domain-containing protein</fullName>
    </recommendedName>
</protein>
<evidence type="ECO:0000256" key="3">
    <source>
        <dbReference type="ARBA" id="ARBA00022692"/>
    </source>
</evidence>
<proteinExistence type="inferred from homology"/>
<feature type="domain" description="ABC transporter" evidence="8">
    <location>
        <begin position="89"/>
        <end position="323"/>
    </location>
</feature>
<dbReference type="InterPro" id="IPR017871">
    <property type="entry name" value="ABC_transporter-like_CS"/>
</dbReference>